<dbReference type="Proteomes" id="UP000004088">
    <property type="component" value="Unassembled WGS sequence"/>
</dbReference>
<gene>
    <name evidence="1" type="ORF">HMPREF9098_2077</name>
</gene>
<protein>
    <submittedName>
        <fullName evidence="1">Uncharacterized protein</fullName>
    </submittedName>
</protein>
<evidence type="ECO:0000313" key="1">
    <source>
        <dbReference type="EMBL" id="EGC16483.1"/>
    </source>
</evidence>
<dbReference type="HOGENOM" id="CLU_2395793_0_0_4"/>
<dbReference type="AlphaFoldDB" id="F0F1U2"/>
<accession>F0F1U2</accession>
<keyword evidence="2" id="KW-1185">Reference proteome</keyword>
<reference evidence="1 2" key="1">
    <citation type="submission" date="2011-01" db="EMBL/GenBank/DDBJ databases">
        <authorList>
            <person name="Muzny D."/>
            <person name="Qin X."/>
            <person name="Deng J."/>
            <person name="Jiang H."/>
            <person name="Liu Y."/>
            <person name="Qu J."/>
            <person name="Song X.-Z."/>
            <person name="Zhang L."/>
            <person name="Thornton R."/>
            <person name="Coyle M."/>
            <person name="Francisco L."/>
            <person name="Jackson L."/>
            <person name="Javaid M."/>
            <person name="Korchina V."/>
            <person name="Kovar C."/>
            <person name="Mata R."/>
            <person name="Mathew T."/>
            <person name="Ngo R."/>
            <person name="Nguyen L."/>
            <person name="Nguyen N."/>
            <person name="Okwuonu G."/>
            <person name="Ongeri F."/>
            <person name="Pham C."/>
            <person name="Simmons D."/>
            <person name="Wilczek-Boney K."/>
            <person name="Hale W."/>
            <person name="Jakkamsetti A."/>
            <person name="Pham P."/>
            <person name="Ruth R."/>
            <person name="San Lucas F."/>
            <person name="Warren J."/>
            <person name="Zhang J."/>
            <person name="Zhao Z."/>
            <person name="Zhou C."/>
            <person name="Zhu D."/>
            <person name="Lee S."/>
            <person name="Bess C."/>
            <person name="Blankenburg K."/>
            <person name="Forbes L."/>
            <person name="Fu Q."/>
            <person name="Gubbala S."/>
            <person name="Hirani K."/>
            <person name="Jayaseelan J.C."/>
            <person name="Lara F."/>
            <person name="Munidasa M."/>
            <person name="Palculict T."/>
            <person name="Patil S."/>
            <person name="Pu L.-L."/>
            <person name="Saada N."/>
            <person name="Tang L."/>
            <person name="Weissenberger G."/>
            <person name="Zhu Y."/>
            <person name="Hemphill L."/>
            <person name="Shang Y."/>
            <person name="Youmans B."/>
            <person name="Ayvaz T."/>
            <person name="Ross M."/>
            <person name="Santibanez J."/>
            <person name="Aqrawi P."/>
            <person name="Gross S."/>
            <person name="Joshi V."/>
            <person name="Fowler G."/>
            <person name="Nazareth L."/>
            <person name="Reid J."/>
            <person name="Worley K."/>
            <person name="Petrosino J."/>
            <person name="Highlander S."/>
            <person name="Gibbs R."/>
        </authorList>
    </citation>
    <scope>NUCLEOTIDE SEQUENCE [LARGE SCALE GENOMIC DNA]</scope>
    <source>
        <strain evidence="1 2">ATCC 33394</strain>
    </source>
</reference>
<comment type="caution">
    <text evidence="1">The sequence shown here is derived from an EMBL/GenBank/DDBJ whole genome shotgun (WGS) entry which is preliminary data.</text>
</comment>
<organism evidence="1 2">
    <name type="scientific">Kingella denitrificans ATCC 33394</name>
    <dbReference type="NCBI Taxonomy" id="888741"/>
    <lineage>
        <taxon>Bacteria</taxon>
        <taxon>Pseudomonadati</taxon>
        <taxon>Pseudomonadota</taxon>
        <taxon>Betaproteobacteria</taxon>
        <taxon>Neisseriales</taxon>
        <taxon>Neisseriaceae</taxon>
        <taxon>Kingella</taxon>
    </lineage>
</organism>
<proteinExistence type="predicted"/>
<sequence length="93" mass="10807">MGTWYVPEIFVPSEKRILSPAFHGGYFVPPLRFLPAAAPTRKTPVRNLRHVSVWYRIRFMCSFAMCRLLLGAFHHIEKQPAQYSVSCSSYIFQ</sequence>
<evidence type="ECO:0000313" key="2">
    <source>
        <dbReference type="Proteomes" id="UP000004088"/>
    </source>
</evidence>
<dbReference type="EMBL" id="AEWV01000041">
    <property type="protein sequence ID" value="EGC16483.1"/>
    <property type="molecule type" value="Genomic_DNA"/>
</dbReference>
<name>F0F1U2_9NEIS</name>